<comment type="caution">
    <text evidence="1">The sequence shown here is derived from an EMBL/GenBank/DDBJ whole genome shotgun (WGS) entry which is preliminary data.</text>
</comment>
<keyword evidence="2" id="KW-1185">Reference proteome</keyword>
<protein>
    <submittedName>
        <fullName evidence="1">Major capsid protein</fullName>
    </submittedName>
</protein>
<name>A0ABS0HA07_9ACTN</name>
<dbReference type="Proteomes" id="UP000638560">
    <property type="component" value="Unassembled WGS sequence"/>
</dbReference>
<proteinExistence type="predicted"/>
<dbReference type="InterPro" id="IPR053738">
    <property type="entry name" value="Lambda_capsid_assembly"/>
</dbReference>
<organism evidence="1 2">
    <name type="scientific">Plantactinospora alkalitolerans</name>
    <dbReference type="NCBI Taxonomy" id="2789879"/>
    <lineage>
        <taxon>Bacteria</taxon>
        <taxon>Bacillati</taxon>
        <taxon>Actinomycetota</taxon>
        <taxon>Actinomycetes</taxon>
        <taxon>Micromonosporales</taxon>
        <taxon>Micromonosporaceae</taxon>
        <taxon>Plantactinospora</taxon>
    </lineage>
</organism>
<dbReference type="Gene3D" id="3.90.1690.10">
    <property type="entry name" value="phage-related protein like domain"/>
    <property type="match status" value="1"/>
</dbReference>
<dbReference type="RefSeq" id="WP_196206773.1">
    <property type="nucleotide sequence ID" value="NZ_JADPUN010000422.1"/>
</dbReference>
<sequence length="348" mass="38163">MIIDEYVEPALLTGFVRNVPTPYALLLNQVLPDRFIPDIEAAIDQVTRVNRAAQFRSWDTETPIGVRDSFQRSRVKLPPLGIKTPIGEHERLMLERIRTGGDNRDGYVNAIYDDAANNTRAVLNRMEVARGDVLVDGKFTLAGENGLFLEADFGVPGSNIVNAAVVWSDHDDSHPLQEIKTWVDTYIDINGEAPGSILTSNTVMNNLLLADEFRKLFNTVGSPLNASPNLITPVQVNQVLQAHGLPPIQQYNTKIQVDGVNTRVIPEDKLIFLPSDRDSLGFTAWGVTAEALELAGVSNPQLSFQELPGLIGVVLREGDPVRVWTKVGAVGMPIITDPNKLMVADVLA</sequence>
<dbReference type="EMBL" id="JADPUN010000422">
    <property type="protein sequence ID" value="MBF9135319.1"/>
    <property type="molecule type" value="Genomic_DNA"/>
</dbReference>
<accession>A0ABS0HA07</accession>
<evidence type="ECO:0000313" key="1">
    <source>
        <dbReference type="EMBL" id="MBF9135319.1"/>
    </source>
</evidence>
<reference evidence="1 2" key="1">
    <citation type="submission" date="2020-11" db="EMBL/GenBank/DDBJ databases">
        <title>A novel isolate from a Black sea contaminated sediment with potential to produce alkanes: Plantactinospora alkalitolerans sp. nov.</title>
        <authorList>
            <person name="Carro L."/>
            <person name="Veyisoglu A."/>
            <person name="Guven K."/>
            <person name="Schumann P."/>
            <person name="Klenk H.-P."/>
            <person name="Sahin N."/>
        </authorList>
    </citation>
    <scope>NUCLEOTIDE SEQUENCE [LARGE SCALE GENOMIC DNA]</scope>
    <source>
        <strain evidence="1 2">S1510</strain>
    </source>
</reference>
<evidence type="ECO:0000313" key="2">
    <source>
        <dbReference type="Proteomes" id="UP000638560"/>
    </source>
</evidence>
<dbReference type="InterPro" id="IPR005564">
    <property type="entry name" value="Major_capsid_GpE"/>
</dbReference>
<gene>
    <name evidence="1" type="ORF">I0C86_41450</name>
</gene>
<dbReference type="Pfam" id="PF03864">
    <property type="entry name" value="Phage_cap_E"/>
    <property type="match status" value="1"/>
</dbReference>